<sequence length="102" mass="11070">MLLIVLKIQFIRFAGFCKEGCCGCCCGCCCCCCCSSLLLFVVVISFYVVSNCEVWMNGGPGASSLMGLFPSVPTTMFQNTKTGKHTQNTMFSTAIFQNTNTQ</sequence>
<evidence type="ECO:0008006" key="4">
    <source>
        <dbReference type="Google" id="ProtNLM"/>
    </source>
</evidence>
<proteinExistence type="predicted"/>
<protein>
    <recommendedName>
        <fullName evidence="4">Secreted protein</fullName>
    </recommendedName>
</protein>
<accession>A0A813KD24</accession>
<keyword evidence="1" id="KW-0732">Signal</keyword>
<evidence type="ECO:0000256" key="1">
    <source>
        <dbReference type="SAM" id="SignalP"/>
    </source>
</evidence>
<dbReference type="EMBL" id="CAJNNW010029607">
    <property type="protein sequence ID" value="CAE8700841.1"/>
    <property type="molecule type" value="Genomic_DNA"/>
</dbReference>
<evidence type="ECO:0000313" key="2">
    <source>
        <dbReference type="EMBL" id="CAE8700841.1"/>
    </source>
</evidence>
<dbReference type="Proteomes" id="UP000626109">
    <property type="component" value="Unassembled WGS sequence"/>
</dbReference>
<gene>
    <name evidence="2" type="ORF">PGLA2088_LOCUS31807</name>
</gene>
<evidence type="ECO:0000313" key="3">
    <source>
        <dbReference type="Proteomes" id="UP000626109"/>
    </source>
</evidence>
<name>A0A813KD24_POLGL</name>
<organism evidence="2 3">
    <name type="scientific">Polarella glacialis</name>
    <name type="common">Dinoflagellate</name>
    <dbReference type="NCBI Taxonomy" id="89957"/>
    <lineage>
        <taxon>Eukaryota</taxon>
        <taxon>Sar</taxon>
        <taxon>Alveolata</taxon>
        <taxon>Dinophyceae</taxon>
        <taxon>Suessiales</taxon>
        <taxon>Suessiaceae</taxon>
        <taxon>Polarella</taxon>
    </lineage>
</organism>
<comment type="caution">
    <text evidence="2">The sequence shown here is derived from an EMBL/GenBank/DDBJ whole genome shotgun (WGS) entry which is preliminary data.</text>
</comment>
<feature type="signal peptide" evidence="1">
    <location>
        <begin position="1"/>
        <end position="16"/>
    </location>
</feature>
<dbReference type="AlphaFoldDB" id="A0A813KD24"/>
<feature type="chain" id="PRO_5032452235" description="Secreted protein" evidence="1">
    <location>
        <begin position="17"/>
        <end position="102"/>
    </location>
</feature>
<reference evidence="2" key="1">
    <citation type="submission" date="2021-02" db="EMBL/GenBank/DDBJ databases">
        <authorList>
            <person name="Dougan E. K."/>
            <person name="Rhodes N."/>
            <person name="Thang M."/>
            <person name="Chan C."/>
        </authorList>
    </citation>
    <scope>NUCLEOTIDE SEQUENCE</scope>
</reference>